<proteinExistence type="predicted"/>
<dbReference type="GO" id="GO:0003700">
    <property type="term" value="F:DNA-binding transcription factor activity"/>
    <property type="evidence" value="ECO:0007669"/>
    <property type="project" value="InterPro"/>
</dbReference>
<dbReference type="EMBL" id="JAGTJJ010000033">
    <property type="protein sequence ID" value="MDC3985970.1"/>
    <property type="molecule type" value="Genomic_DNA"/>
</dbReference>
<evidence type="ECO:0000259" key="2">
    <source>
        <dbReference type="Pfam" id="PF04542"/>
    </source>
</evidence>
<protein>
    <recommendedName>
        <fullName evidence="2">RNA polymerase sigma-70 region 2 domain-containing protein</fullName>
    </recommendedName>
</protein>
<organism evidence="3 4">
    <name type="scientific">Polyangium jinanense</name>
    <dbReference type="NCBI Taxonomy" id="2829994"/>
    <lineage>
        <taxon>Bacteria</taxon>
        <taxon>Pseudomonadati</taxon>
        <taxon>Myxococcota</taxon>
        <taxon>Polyangia</taxon>
        <taxon>Polyangiales</taxon>
        <taxon>Polyangiaceae</taxon>
        <taxon>Polyangium</taxon>
    </lineage>
</organism>
<dbReference type="Proteomes" id="UP001151081">
    <property type="component" value="Unassembled WGS sequence"/>
</dbReference>
<dbReference type="GO" id="GO:0006352">
    <property type="term" value="P:DNA-templated transcription initiation"/>
    <property type="evidence" value="ECO:0007669"/>
    <property type="project" value="InterPro"/>
</dbReference>
<evidence type="ECO:0000313" key="4">
    <source>
        <dbReference type="Proteomes" id="UP001151081"/>
    </source>
</evidence>
<comment type="caution">
    <text evidence="3">The sequence shown here is derived from an EMBL/GenBank/DDBJ whole genome shotgun (WGS) entry which is preliminary data.</text>
</comment>
<dbReference type="Pfam" id="PF04542">
    <property type="entry name" value="Sigma70_r2"/>
    <property type="match status" value="1"/>
</dbReference>
<feature type="domain" description="RNA polymerase sigma-70 region 2" evidence="2">
    <location>
        <begin position="7"/>
        <end position="71"/>
    </location>
</feature>
<dbReference type="Gene3D" id="1.10.1740.10">
    <property type="match status" value="1"/>
</dbReference>
<dbReference type="AlphaFoldDB" id="A0A9X4AX47"/>
<gene>
    <name evidence="3" type="ORF">KEG57_36155</name>
</gene>
<keyword evidence="4" id="KW-1185">Reference proteome</keyword>
<feature type="region of interest" description="Disordered" evidence="1">
    <location>
        <begin position="90"/>
        <end position="117"/>
    </location>
</feature>
<name>A0A9X4AX47_9BACT</name>
<dbReference type="SUPFAM" id="SSF88946">
    <property type="entry name" value="Sigma2 domain of RNA polymerase sigma factors"/>
    <property type="match status" value="1"/>
</dbReference>
<dbReference type="InterPro" id="IPR007627">
    <property type="entry name" value="RNA_pol_sigma70_r2"/>
</dbReference>
<dbReference type="InterPro" id="IPR013325">
    <property type="entry name" value="RNA_pol_sigma_r2"/>
</dbReference>
<accession>A0A9X4AX47</accession>
<evidence type="ECO:0000313" key="3">
    <source>
        <dbReference type="EMBL" id="MDC3985970.1"/>
    </source>
</evidence>
<sequence length="117" mass="13298">MPSVETLYKAHADAILARLRRLGIEGPALEDLLQDVFVIALQRQAKIPQDNDSARRWLLDAARKLAANFHRVYRHKYEGFRPDAIEAAVAEPEDPEGAHRALLPRSDRAARARLRRP</sequence>
<reference evidence="3 4" key="1">
    <citation type="submission" date="2021-04" db="EMBL/GenBank/DDBJ databases">
        <title>Genome analysis of Polyangium sp.</title>
        <authorList>
            <person name="Li Y."/>
            <person name="Wang J."/>
        </authorList>
    </citation>
    <scope>NUCLEOTIDE SEQUENCE [LARGE SCALE GENOMIC DNA]</scope>
    <source>
        <strain evidence="3 4">SDU14</strain>
    </source>
</reference>
<evidence type="ECO:0000256" key="1">
    <source>
        <dbReference type="SAM" id="MobiDB-lite"/>
    </source>
</evidence>